<dbReference type="Gene3D" id="1.10.443.10">
    <property type="entry name" value="Intergrase catalytic core"/>
    <property type="match status" value="1"/>
</dbReference>
<evidence type="ECO:0000313" key="8">
    <source>
        <dbReference type="EMBL" id="MFC3167305.1"/>
    </source>
</evidence>
<evidence type="ECO:0000256" key="1">
    <source>
        <dbReference type="ARBA" id="ARBA00008857"/>
    </source>
</evidence>
<dbReference type="PROSITE" id="PS51898">
    <property type="entry name" value="TYR_RECOMBINASE"/>
    <property type="match status" value="1"/>
</dbReference>
<dbReference type="PANTHER" id="PTHR30629">
    <property type="entry name" value="PROPHAGE INTEGRASE"/>
    <property type="match status" value="1"/>
</dbReference>
<dbReference type="InterPro" id="IPR010998">
    <property type="entry name" value="Integrase_recombinase_N"/>
</dbReference>
<dbReference type="InterPro" id="IPR050808">
    <property type="entry name" value="Phage_Integrase"/>
</dbReference>
<evidence type="ECO:0000259" key="6">
    <source>
        <dbReference type="PROSITE" id="PS51898"/>
    </source>
</evidence>
<dbReference type="InterPro" id="IPR013762">
    <property type="entry name" value="Integrase-like_cat_sf"/>
</dbReference>
<dbReference type="InterPro" id="IPR025166">
    <property type="entry name" value="Integrase_DNA_bind_dom"/>
</dbReference>
<dbReference type="EMBL" id="JBHRTE010000022">
    <property type="protein sequence ID" value="MFC3167305.1"/>
    <property type="molecule type" value="Genomic_DNA"/>
</dbReference>
<protein>
    <submittedName>
        <fullName evidence="8">Tyrosine-type recombinase/integrase</fullName>
    </submittedName>
</protein>
<keyword evidence="9" id="KW-1185">Reference proteome</keyword>
<evidence type="ECO:0000259" key="7">
    <source>
        <dbReference type="PROSITE" id="PS51900"/>
    </source>
</evidence>
<gene>
    <name evidence="8" type="ORF">ACFOD7_04500</name>
</gene>
<dbReference type="InterPro" id="IPR002104">
    <property type="entry name" value="Integrase_catalytic"/>
</dbReference>
<comment type="caution">
    <text evidence="8">The sequence shown here is derived from an EMBL/GenBank/DDBJ whole genome shotgun (WGS) entry which is preliminary data.</text>
</comment>
<organism evidence="8 9">
    <name type="scientific">Paracoccus fontiphilus</name>
    <dbReference type="NCBI Taxonomy" id="1815556"/>
    <lineage>
        <taxon>Bacteria</taxon>
        <taxon>Pseudomonadati</taxon>
        <taxon>Pseudomonadota</taxon>
        <taxon>Alphaproteobacteria</taxon>
        <taxon>Rhodobacterales</taxon>
        <taxon>Paracoccaceae</taxon>
        <taxon>Paracoccus</taxon>
    </lineage>
</organism>
<comment type="similarity">
    <text evidence="1">Belongs to the 'phage' integrase family.</text>
</comment>
<dbReference type="PANTHER" id="PTHR30629:SF2">
    <property type="entry name" value="PROPHAGE INTEGRASE INTS-RELATED"/>
    <property type="match status" value="1"/>
</dbReference>
<feature type="domain" description="Core-binding (CB)" evidence="7">
    <location>
        <begin position="114"/>
        <end position="204"/>
    </location>
</feature>
<dbReference type="InterPro" id="IPR011010">
    <property type="entry name" value="DNA_brk_join_enz"/>
</dbReference>
<dbReference type="Gene3D" id="1.10.150.130">
    <property type="match status" value="1"/>
</dbReference>
<dbReference type="Pfam" id="PF13356">
    <property type="entry name" value="Arm-DNA-bind_3"/>
    <property type="match status" value="1"/>
</dbReference>
<keyword evidence="4" id="KW-0233">DNA recombination</keyword>
<dbReference type="InterPro" id="IPR044068">
    <property type="entry name" value="CB"/>
</dbReference>
<dbReference type="InterPro" id="IPR038488">
    <property type="entry name" value="Integrase_DNA-bd_sf"/>
</dbReference>
<dbReference type="CDD" id="cd00801">
    <property type="entry name" value="INT_P4_C"/>
    <property type="match status" value="1"/>
</dbReference>
<dbReference type="Proteomes" id="UP001595557">
    <property type="component" value="Unassembled WGS sequence"/>
</dbReference>
<sequence length="443" mass="47914">MAKALTAKAVEAAKPKATRYEIPDARIAGLFLVVQPSGGKSWAWRYRLAGKPKKLTIGPILADRSEERVPHIGDAHTLAEARAAAENAARVLAEGGDPAALKRADVQASREGTDTVDHALEEYLRLHVEKKNRANTIASVKSFLALHVRPAWTGKKLKAIAAKDVRDLMRKVEDPVEKNGRMRGGPVAAKRGHAVLSRFFAWCVTEGKIPASPVISTAAPSSPEARDRILTDDEVSLVWRAADRIGAPFGPMLRLLLLTGQRREEVAAMRWAEIEGIHGPAPLWVIPASRSKNGKPHAVPLAPEAAAILQALPRVTDPNTGKESQFVFTTTGETPVSGYSKAKARLDHEIAELVGDEADPIPAWRLHDLRRTVASGMARLAQPVHVVEAVLNHRSGAISGVAAVYIRHEFADEKRAALSAWARAVMALVEPKENNVIELAGAR</sequence>
<dbReference type="PROSITE" id="PS51900">
    <property type="entry name" value="CB"/>
    <property type="match status" value="1"/>
</dbReference>
<dbReference type="Pfam" id="PF00589">
    <property type="entry name" value="Phage_integrase"/>
    <property type="match status" value="1"/>
</dbReference>
<evidence type="ECO:0000256" key="5">
    <source>
        <dbReference type="PROSITE-ProRule" id="PRU01248"/>
    </source>
</evidence>
<accession>A0ABV7I9M0</accession>
<evidence type="ECO:0000256" key="2">
    <source>
        <dbReference type="ARBA" id="ARBA00022908"/>
    </source>
</evidence>
<dbReference type="Gene3D" id="3.30.160.390">
    <property type="entry name" value="Integrase, DNA-binding domain"/>
    <property type="match status" value="1"/>
</dbReference>
<reference evidence="9" key="1">
    <citation type="journal article" date="2019" name="Int. J. Syst. Evol. Microbiol.">
        <title>The Global Catalogue of Microorganisms (GCM) 10K type strain sequencing project: providing services to taxonomists for standard genome sequencing and annotation.</title>
        <authorList>
            <consortium name="The Broad Institute Genomics Platform"/>
            <consortium name="The Broad Institute Genome Sequencing Center for Infectious Disease"/>
            <person name="Wu L."/>
            <person name="Ma J."/>
        </authorList>
    </citation>
    <scope>NUCLEOTIDE SEQUENCE [LARGE SCALE GENOMIC DNA]</scope>
    <source>
        <strain evidence="9">KCTC 52239</strain>
    </source>
</reference>
<proteinExistence type="inferred from homology"/>
<dbReference type="SUPFAM" id="SSF56349">
    <property type="entry name" value="DNA breaking-rejoining enzymes"/>
    <property type="match status" value="1"/>
</dbReference>
<feature type="domain" description="Tyr recombinase" evidence="6">
    <location>
        <begin position="225"/>
        <end position="419"/>
    </location>
</feature>
<keyword evidence="2" id="KW-0229">DNA integration</keyword>
<dbReference type="RefSeq" id="WP_207468232.1">
    <property type="nucleotide sequence ID" value="NZ_JAFNAW010000019.1"/>
</dbReference>
<name>A0ABV7I9M0_9RHOB</name>
<evidence type="ECO:0000313" key="9">
    <source>
        <dbReference type="Proteomes" id="UP001595557"/>
    </source>
</evidence>
<evidence type="ECO:0000256" key="3">
    <source>
        <dbReference type="ARBA" id="ARBA00023125"/>
    </source>
</evidence>
<keyword evidence="3 5" id="KW-0238">DNA-binding</keyword>
<evidence type="ECO:0000256" key="4">
    <source>
        <dbReference type="ARBA" id="ARBA00023172"/>
    </source>
</evidence>